<dbReference type="InterPro" id="IPR010031">
    <property type="entry name" value="FAD_lactone_oxidase-like"/>
</dbReference>
<reference evidence="5 6" key="1">
    <citation type="submission" date="2016-05" db="EMBL/GenBank/DDBJ databases">
        <authorList>
            <person name="Lavstsen T."/>
            <person name="Jespersen J.S."/>
        </authorList>
    </citation>
    <scope>NUCLEOTIDE SEQUENCE [LARGE SCALE GENOMIC DNA]</scope>
    <source>
        <strain evidence="5 6">SM-5815</strain>
    </source>
</reference>
<keyword evidence="2" id="KW-0274">FAD</keyword>
<accession>A0A2W6I7A7</accession>
<evidence type="ECO:0000313" key="5">
    <source>
        <dbReference type="EMBL" id="PZS91193.1"/>
    </source>
</evidence>
<dbReference type="PANTHER" id="PTHR43762">
    <property type="entry name" value="L-GULONOLACTONE OXIDASE"/>
    <property type="match status" value="1"/>
</dbReference>
<dbReference type="GO" id="GO:0016020">
    <property type="term" value="C:membrane"/>
    <property type="evidence" value="ECO:0007669"/>
    <property type="project" value="InterPro"/>
</dbReference>
<protein>
    <submittedName>
        <fullName evidence="5">FAD-binding protein</fullName>
    </submittedName>
</protein>
<keyword evidence="3" id="KW-0560">Oxidoreductase</keyword>
<dbReference type="PROSITE" id="PS51387">
    <property type="entry name" value="FAD_PCMH"/>
    <property type="match status" value="1"/>
</dbReference>
<dbReference type="InterPro" id="IPR036318">
    <property type="entry name" value="FAD-bd_PCMH-like_sf"/>
</dbReference>
<dbReference type="Pfam" id="PF04030">
    <property type="entry name" value="ALO"/>
    <property type="match status" value="1"/>
</dbReference>
<feature type="domain" description="FAD-binding PCMH-type" evidence="4">
    <location>
        <begin position="32"/>
        <end position="203"/>
    </location>
</feature>
<comment type="caution">
    <text evidence="5">The sequence shown here is derived from an EMBL/GenBank/DDBJ whole genome shotgun (WGS) entry which is preliminary data.</text>
</comment>
<dbReference type="PANTHER" id="PTHR43762:SF1">
    <property type="entry name" value="D-ARABINONO-1,4-LACTONE OXIDASE"/>
    <property type="match status" value="1"/>
</dbReference>
<evidence type="ECO:0000256" key="3">
    <source>
        <dbReference type="ARBA" id="ARBA00023002"/>
    </source>
</evidence>
<dbReference type="AlphaFoldDB" id="A0A2W6I7A7"/>
<dbReference type="InterPro" id="IPR016166">
    <property type="entry name" value="FAD-bd_PCMH"/>
</dbReference>
<organism evidence="5 6">
    <name type="scientific">Stenotrophomonas maltophilia</name>
    <name type="common">Pseudomonas maltophilia</name>
    <name type="synonym">Xanthomonas maltophilia</name>
    <dbReference type="NCBI Taxonomy" id="40324"/>
    <lineage>
        <taxon>Bacteria</taxon>
        <taxon>Pseudomonadati</taxon>
        <taxon>Pseudomonadota</taxon>
        <taxon>Gammaproteobacteria</taxon>
        <taxon>Lysobacterales</taxon>
        <taxon>Lysobacteraceae</taxon>
        <taxon>Stenotrophomonas</taxon>
        <taxon>Stenotrophomonas maltophilia group</taxon>
    </lineage>
</organism>
<sequence length="468" mass="52299">MTTRRAFIAGCGAAVAANACTRRSAGIANDISQLEPTEVAGVRAIAGTADLQAALQQHLGTVCVAGGRFSMGGQTSATAALQLDLTPSNRLLWLDIARKAVRVQAGMRWRTLQEWLDPHNLSVKVMQSFSNFTVGGSVSVNCHGRYVGSGSIASTIRALQVVLRSGEVIETSRTLHPELFAAVIGGYGLMGVVSEVELDLADNDRMARHMERVALADYPHWFLENVASRRDALMHNADLMPPRFDAPLTVTWRRSTAPLTDTRRLIPVGADYAHEQNMIWAVTELPGGPQLRQSSVVKQQMAEPRVIHRNLEASLDVAALEPRTRAMSTYLLQEYFIPVRSFQAFTTRMAAILQHHRVDALNVSIRHAPADATALMAWASEEVFCFVLYHKQRRHPWGDTMATRWTRALIDAAVECGGRYYLPYRPHATREQFQRAYPRWNAFVERKRQYDPQTQLVNHLWQRYMAAA</sequence>
<dbReference type="InterPro" id="IPR007173">
    <property type="entry name" value="ALO_C"/>
</dbReference>
<dbReference type="Proteomes" id="UP000249614">
    <property type="component" value="Unassembled WGS sequence"/>
</dbReference>
<dbReference type="InterPro" id="IPR016169">
    <property type="entry name" value="FAD-bd_PCMH_sub2"/>
</dbReference>
<dbReference type="RefSeq" id="WP_111112508.1">
    <property type="nucleotide sequence ID" value="NZ_LXXM01000179.1"/>
</dbReference>
<name>A0A2W6I7A7_STEMA</name>
<dbReference type="Gene3D" id="3.30.465.10">
    <property type="match status" value="1"/>
</dbReference>
<dbReference type="InterPro" id="IPR016164">
    <property type="entry name" value="FAD-linked_Oxase-like_C"/>
</dbReference>
<evidence type="ECO:0000259" key="4">
    <source>
        <dbReference type="PROSITE" id="PS51387"/>
    </source>
</evidence>
<evidence type="ECO:0000256" key="1">
    <source>
        <dbReference type="ARBA" id="ARBA00022630"/>
    </source>
</evidence>
<dbReference type="GO" id="GO:0003885">
    <property type="term" value="F:D-arabinono-1,4-lactone oxidase activity"/>
    <property type="evidence" value="ECO:0007669"/>
    <property type="project" value="InterPro"/>
</dbReference>
<evidence type="ECO:0000313" key="6">
    <source>
        <dbReference type="Proteomes" id="UP000249614"/>
    </source>
</evidence>
<dbReference type="Pfam" id="PF01565">
    <property type="entry name" value="FAD_binding_4"/>
    <property type="match status" value="1"/>
</dbReference>
<gene>
    <name evidence="5" type="ORF">A7X83_09315</name>
</gene>
<proteinExistence type="predicted"/>
<dbReference type="SUPFAM" id="SSF56176">
    <property type="entry name" value="FAD-binding/transporter-associated domain-like"/>
    <property type="match status" value="1"/>
</dbReference>
<dbReference type="EMBL" id="LXXM01000179">
    <property type="protein sequence ID" value="PZS91193.1"/>
    <property type="molecule type" value="Genomic_DNA"/>
</dbReference>
<keyword evidence="1" id="KW-0285">Flavoprotein</keyword>
<evidence type="ECO:0000256" key="2">
    <source>
        <dbReference type="ARBA" id="ARBA00022827"/>
    </source>
</evidence>
<dbReference type="SUPFAM" id="SSF55103">
    <property type="entry name" value="FAD-linked oxidases, C-terminal domain"/>
    <property type="match status" value="1"/>
</dbReference>
<dbReference type="InterPro" id="IPR006094">
    <property type="entry name" value="Oxid_FAD_bind_N"/>
</dbReference>
<dbReference type="GO" id="GO:0071949">
    <property type="term" value="F:FAD binding"/>
    <property type="evidence" value="ECO:0007669"/>
    <property type="project" value="InterPro"/>
</dbReference>